<feature type="domain" description="Kazal-like" evidence="1">
    <location>
        <begin position="49"/>
        <end position="104"/>
    </location>
</feature>
<evidence type="ECO:0000313" key="2">
    <source>
        <dbReference type="EMBL" id="KAK9696343.1"/>
    </source>
</evidence>
<dbReference type="Gene3D" id="3.30.60.30">
    <property type="match status" value="1"/>
</dbReference>
<dbReference type="InterPro" id="IPR036058">
    <property type="entry name" value="Kazal_dom_sf"/>
</dbReference>
<keyword evidence="2" id="KW-0646">Protease inhibitor</keyword>
<dbReference type="SMART" id="SM00280">
    <property type="entry name" value="KAZAL"/>
    <property type="match status" value="1"/>
</dbReference>
<keyword evidence="2" id="KW-0722">Serine protease inhibitor</keyword>
<evidence type="ECO:0000313" key="3">
    <source>
        <dbReference type="Proteomes" id="UP001458880"/>
    </source>
</evidence>
<sequence>MFANTLPALLTYSLRAIKEYSNQLILKKLPKMKNMGIVVFVLAFAICTTMVSANCAKLCTFDYRPVCGEDNEGNKQTYGNRCTLDVAACEGASKGIRYVSDGAC</sequence>
<comment type="caution">
    <text evidence="2">The sequence shown here is derived from an EMBL/GenBank/DDBJ whole genome shotgun (WGS) entry which is preliminary data.</text>
</comment>
<protein>
    <submittedName>
        <fullName evidence="2">Kazal-type serine protease inhibitor domain</fullName>
    </submittedName>
</protein>
<accession>A0AAW1J1C5</accession>
<dbReference type="CDD" id="cd00104">
    <property type="entry name" value="KAZAL_FS"/>
    <property type="match status" value="1"/>
</dbReference>
<gene>
    <name evidence="2" type="ORF">QE152_g31983</name>
</gene>
<evidence type="ECO:0000259" key="1">
    <source>
        <dbReference type="PROSITE" id="PS51465"/>
    </source>
</evidence>
<dbReference type="SUPFAM" id="SSF100895">
    <property type="entry name" value="Kazal-type serine protease inhibitors"/>
    <property type="match status" value="1"/>
</dbReference>
<dbReference type="AlphaFoldDB" id="A0AAW1J1C5"/>
<dbReference type="Pfam" id="PF07648">
    <property type="entry name" value="Kazal_2"/>
    <property type="match status" value="1"/>
</dbReference>
<keyword evidence="3" id="KW-1185">Reference proteome</keyword>
<proteinExistence type="predicted"/>
<dbReference type="PROSITE" id="PS51465">
    <property type="entry name" value="KAZAL_2"/>
    <property type="match status" value="1"/>
</dbReference>
<dbReference type="GO" id="GO:0004867">
    <property type="term" value="F:serine-type endopeptidase inhibitor activity"/>
    <property type="evidence" value="ECO:0007669"/>
    <property type="project" value="UniProtKB-KW"/>
</dbReference>
<name>A0AAW1J1C5_POPJA</name>
<dbReference type="EMBL" id="JASPKY010000454">
    <property type="protein sequence ID" value="KAK9696343.1"/>
    <property type="molecule type" value="Genomic_DNA"/>
</dbReference>
<dbReference type="InterPro" id="IPR002350">
    <property type="entry name" value="Kazal_dom"/>
</dbReference>
<dbReference type="Proteomes" id="UP001458880">
    <property type="component" value="Unassembled WGS sequence"/>
</dbReference>
<reference evidence="2 3" key="1">
    <citation type="journal article" date="2024" name="BMC Genomics">
        <title>De novo assembly and annotation of Popillia japonica's genome with initial clues to its potential as an invasive pest.</title>
        <authorList>
            <person name="Cucini C."/>
            <person name="Boschi S."/>
            <person name="Funari R."/>
            <person name="Cardaioli E."/>
            <person name="Iannotti N."/>
            <person name="Marturano G."/>
            <person name="Paoli F."/>
            <person name="Bruttini M."/>
            <person name="Carapelli A."/>
            <person name="Frati F."/>
            <person name="Nardi F."/>
        </authorList>
    </citation>
    <scope>NUCLEOTIDE SEQUENCE [LARGE SCALE GENOMIC DNA]</scope>
    <source>
        <strain evidence="2">DMR45628</strain>
    </source>
</reference>
<organism evidence="2 3">
    <name type="scientific">Popillia japonica</name>
    <name type="common">Japanese beetle</name>
    <dbReference type="NCBI Taxonomy" id="7064"/>
    <lineage>
        <taxon>Eukaryota</taxon>
        <taxon>Metazoa</taxon>
        <taxon>Ecdysozoa</taxon>
        <taxon>Arthropoda</taxon>
        <taxon>Hexapoda</taxon>
        <taxon>Insecta</taxon>
        <taxon>Pterygota</taxon>
        <taxon>Neoptera</taxon>
        <taxon>Endopterygota</taxon>
        <taxon>Coleoptera</taxon>
        <taxon>Polyphaga</taxon>
        <taxon>Scarabaeiformia</taxon>
        <taxon>Scarabaeidae</taxon>
        <taxon>Rutelinae</taxon>
        <taxon>Popillia</taxon>
    </lineage>
</organism>